<dbReference type="EMBL" id="MTSM01000485">
    <property type="protein sequence ID" value="OPX53760.1"/>
    <property type="molecule type" value="Genomic_DNA"/>
</dbReference>
<name>A0A1V4T1D5_9GAMM</name>
<gene>
    <name evidence="2" type="ORF">BTE48_17795</name>
</gene>
<keyword evidence="3" id="KW-1185">Reference proteome</keyword>
<evidence type="ECO:0000313" key="3">
    <source>
        <dbReference type="Proteomes" id="UP000191418"/>
    </source>
</evidence>
<feature type="non-terminal residue" evidence="2">
    <location>
        <position position="1"/>
    </location>
</feature>
<proteinExistence type="predicted"/>
<protein>
    <recommendedName>
        <fullName evidence="1">HNH nuclease domain-containing protein</fullName>
    </recommendedName>
</protein>
<evidence type="ECO:0000259" key="1">
    <source>
        <dbReference type="Pfam" id="PF13391"/>
    </source>
</evidence>
<dbReference type="InterPro" id="IPR003615">
    <property type="entry name" value="HNH_nuc"/>
</dbReference>
<evidence type="ECO:0000313" key="2">
    <source>
        <dbReference type="EMBL" id="OPX53760.1"/>
    </source>
</evidence>
<sequence length="127" mass="14020">QQFRVKTAQMPKTTDAERLVVQRVGQDLFRAALLDFWGGTCCVTGLAFPQLLRASHIRPWSACETDEQRLDVFNGLLLSPNLDALFDGGWVTFQDDGNMLLCDELDAHARNTLGVGVALAAQKLCPE</sequence>
<comment type="caution">
    <text evidence="2">The sequence shown here is derived from an EMBL/GenBank/DDBJ whole genome shotgun (WGS) entry which is preliminary data.</text>
</comment>
<feature type="non-terminal residue" evidence="2">
    <location>
        <position position="127"/>
    </location>
</feature>
<organism evidence="2 3">
    <name type="scientific">Oceanospirillum multiglobuliferum</name>
    <dbReference type="NCBI Taxonomy" id="64969"/>
    <lineage>
        <taxon>Bacteria</taxon>
        <taxon>Pseudomonadati</taxon>
        <taxon>Pseudomonadota</taxon>
        <taxon>Gammaproteobacteria</taxon>
        <taxon>Oceanospirillales</taxon>
        <taxon>Oceanospirillaceae</taxon>
        <taxon>Oceanospirillum</taxon>
    </lineage>
</organism>
<dbReference type="Proteomes" id="UP000191418">
    <property type="component" value="Unassembled WGS sequence"/>
</dbReference>
<feature type="domain" description="HNH nuclease" evidence="1">
    <location>
        <begin position="41"/>
        <end position="94"/>
    </location>
</feature>
<dbReference type="Pfam" id="PF13391">
    <property type="entry name" value="HNH_2"/>
    <property type="match status" value="1"/>
</dbReference>
<accession>A0A1V4T1D5</accession>
<dbReference type="AlphaFoldDB" id="A0A1V4T1D5"/>
<reference evidence="2 3" key="1">
    <citation type="submission" date="2017-01" db="EMBL/GenBank/DDBJ databases">
        <title>Genome Sequencing of a Marine Spirillum, Oceanospirillum multiglobuliferum ATCC 33336, from Japan.</title>
        <authorList>
            <person name="Carney J.G."/>
            <person name="Trachtenberg A.M."/>
            <person name="Rheaume B.A."/>
            <person name="Linnane J.D."/>
            <person name="Pitts N.L."/>
            <person name="Mykles D.L."/>
            <person name="Maclea K.S."/>
        </authorList>
    </citation>
    <scope>NUCLEOTIDE SEQUENCE [LARGE SCALE GENOMIC DNA]</scope>
    <source>
        <strain evidence="2 3">ATCC 33336</strain>
    </source>
</reference>